<gene>
    <name evidence="1" type="ORF">WMO25_07250</name>
</gene>
<name>A0ABV1B5U9_9FIRM</name>
<dbReference type="RefSeq" id="WP_349084743.1">
    <property type="nucleotide sequence ID" value="NZ_JBBMEK010000069.1"/>
</dbReference>
<keyword evidence="2" id="KW-1185">Reference proteome</keyword>
<feature type="non-terminal residue" evidence="1">
    <location>
        <position position="117"/>
    </location>
</feature>
<evidence type="ECO:0000313" key="2">
    <source>
        <dbReference type="Proteomes" id="UP001469749"/>
    </source>
</evidence>
<organism evidence="1 2">
    <name type="scientific">Coprococcus intestinihominis</name>
    <dbReference type="NCBI Taxonomy" id="3133154"/>
    <lineage>
        <taxon>Bacteria</taxon>
        <taxon>Bacillati</taxon>
        <taxon>Bacillota</taxon>
        <taxon>Clostridia</taxon>
        <taxon>Lachnospirales</taxon>
        <taxon>Lachnospiraceae</taxon>
        <taxon>Coprococcus</taxon>
    </lineage>
</organism>
<comment type="caution">
    <text evidence="1">The sequence shown here is derived from an EMBL/GenBank/DDBJ whole genome shotgun (WGS) entry which is preliminary data.</text>
</comment>
<sequence length="117" mass="14271">MKIRYTPFSERMVIDQPVKGMDFANDMIQTYFMISLRYRECYYKQRPQGNTVYFMNYPEASLLFYFAAGMRSYRVNGFRIEKEERRKAWIYMLPLIQSLRAYDFGRKEGTKQLEDDF</sequence>
<reference evidence="1 2" key="1">
    <citation type="submission" date="2024-03" db="EMBL/GenBank/DDBJ databases">
        <title>Human intestinal bacterial collection.</title>
        <authorList>
            <person name="Pauvert C."/>
            <person name="Hitch T.C.A."/>
            <person name="Clavel T."/>
        </authorList>
    </citation>
    <scope>NUCLEOTIDE SEQUENCE [LARGE SCALE GENOMIC DNA]</scope>
    <source>
        <strain evidence="1 2">CLA-AA-H190</strain>
    </source>
</reference>
<protein>
    <submittedName>
        <fullName evidence="1">Uncharacterized protein</fullName>
    </submittedName>
</protein>
<proteinExistence type="predicted"/>
<dbReference type="Proteomes" id="UP001469749">
    <property type="component" value="Unassembled WGS sequence"/>
</dbReference>
<dbReference type="EMBL" id="JBBMEK010000069">
    <property type="protein sequence ID" value="MEQ2364891.1"/>
    <property type="molecule type" value="Genomic_DNA"/>
</dbReference>
<accession>A0ABV1B5U9</accession>
<evidence type="ECO:0000313" key="1">
    <source>
        <dbReference type="EMBL" id="MEQ2364891.1"/>
    </source>
</evidence>